<keyword evidence="1" id="KW-0812">Transmembrane</keyword>
<dbReference type="EMBL" id="APPO01000013">
    <property type="protein sequence ID" value="ENV36837.1"/>
    <property type="molecule type" value="Genomic_DNA"/>
</dbReference>
<proteinExistence type="predicted"/>
<keyword evidence="3" id="KW-1185">Reference proteome</keyword>
<feature type="transmembrane region" description="Helical" evidence="1">
    <location>
        <begin position="12"/>
        <end position="32"/>
    </location>
</feature>
<dbReference type="Proteomes" id="UP000018445">
    <property type="component" value="Unassembled WGS sequence"/>
</dbReference>
<evidence type="ECO:0000256" key="1">
    <source>
        <dbReference type="SAM" id="Phobius"/>
    </source>
</evidence>
<comment type="caution">
    <text evidence="2">The sequence shown here is derived from an EMBL/GenBank/DDBJ whole genome shotgun (WGS) entry which is preliminary data.</text>
</comment>
<evidence type="ECO:0000313" key="3">
    <source>
        <dbReference type="Proteomes" id="UP000018445"/>
    </source>
</evidence>
<sequence length="133" mass="14656">MAKKFPGLNEAWTAFLLCILAHMLLPLLPLGIEWLITNTISDNSITITIAIYAMGIGMSSTNPIIALICILIGFIFSVLYGVTLTASMKDIELNLAISTWSKFALGAIFIPHAIERYNRHVANLQPFHILGQK</sequence>
<name>N8YJ47_ACIVR</name>
<dbReference type="HOGENOM" id="CLU_1902164_0_0_6"/>
<protein>
    <submittedName>
        <fullName evidence="2">Uncharacterized protein</fullName>
    </submittedName>
</protein>
<dbReference type="AlphaFoldDB" id="N8YJ47"/>
<dbReference type="OrthoDB" id="7068454at2"/>
<keyword evidence="1" id="KW-1133">Transmembrane helix</keyword>
<dbReference type="RefSeq" id="WP_004878998.1">
    <property type="nucleotide sequence ID" value="NZ_AKIQ01000062.1"/>
</dbReference>
<evidence type="ECO:0000313" key="2">
    <source>
        <dbReference type="EMBL" id="ENV36837.1"/>
    </source>
</evidence>
<keyword evidence="1" id="KW-0472">Membrane</keyword>
<reference evidence="2 3" key="1">
    <citation type="submission" date="2013-02" db="EMBL/GenBank/DDBJ databases">
        <title>The Genome Sequence of Acinetobacter venetianus CIP 110063.</title>
        <authorList>
            <consortium name="The Broad Institute Genome Sequencing Platform"/>
            <consortium name="The Broad Institute Genome Sequencing Center for Infectious Disease"/>
            <person name="Cerqueira G."/>
            <person name="Feldgarden M."/>
            <person name="Courvalin P."/>
            <person name="Perichon B."/>
            <person name="Grillot-Courvalin C."/>
            <person name="Clermont D."/>
            <person name="Rocha E."/>
            <person name="Yoon E.-J."/>
            <person name="Nemec A."/>
            <person name="Walker B."/>
            <person name="Young S.K."/>
            <person name="Zeng Q."/>
            <person name="Gargeya S."/>
            <person name="Fitzgerald M."/>
            <person name="Haas B."/>
            <person name="Abouelleil A."/>
            <person name="Alvarado L."/>
            <person name="Arachchi H.M."/>
            <person name="Berlin A.M."/>
            <person name="Chapman S.B."/>
            <person name="Dewar J."/>
            <person name="Goldberg J."/>
            <person name="Griggs A."/>
            <person name="Gujja S."/>
            <person name="Hansen M."/>
            <person name="Howarth C."/>
            <person name="Imamovic A."/>
            <person name="Larimer J."/>
            <person name="McCowan C."/>
            <person name="Murphy C."/>
            <person name="Neiman D."/>
            <person name="Pearson M."/>
            <person name="Priest M."/>
            <person name="Roberts A."/>
            <person name="Saif S."/>
            <person name="Shea T."/>
            <person name="Sisk P."/>
            <person name="Sykes S."/>
            <person name="Wortman J."/>
            <person name="Nusbaum C."/>
            <person name="Birren B."/>
        </authorList>
    </citation>
    <scope>NUCLEOTIDE SEQUENCE [LARGE SCALE GENOMIC DNA]</scope>
    <source>
        <strain evidence="3">ATCC 31012 / DSM 23050 / BCRC 14357 / CCUG 45561 / CIP 110063 / KCTC 2702 / LMG 19082 / RAG-1</strain>
    </source>
</reference>
<gene>
    <name evidence="2" type="ORF">F959_01644</name>
</gene>
<dbReference type="GeneID" id="58194521"/>
<feature type="transmembrane region" description="Helical" evidence="1">
    <location>
        <begin position="64"/>
        <end position="86"/>
    </location>
</feature>
<accession>N8YJ47</accession>
<organism evidence="2 3">
    <name type="scientific">Acinetobacter venetianus (strain ATCC 31012 / DSM 23050 / BCRC 14357 / CCUG 45561 / CIP 110063 / KCTC 2702 / LMG 19082 / RAG-1)</name>
    <dbReference type="NCBI Taxonomy" id="1191460"/>
    <lineage>
        <taxon>Bacteria</taxon>
        <taxon>Pseudomonadati</taxon>
        <taxon>Pseudomonadota</taxon>
        <taxon>Gammaproteobacteria</taxon>
        <taxon>Moraxellales</taxon>
        <taxon>Moraxellaceae</taxon>
        <taxon>Acinetobacter</taxon>
    </lineage>
</organism>
<dbReference type="PATRIC" id="fig|1191460.12.peg.1629"/>